<dbReference type="PANTHER" id="PTHR42799">
    <property type="entry name" value="MITOCHONDRIAL PEPTIDE METHIONINE SULFOXIDE REDUCTASE"/>
    <property type="match status" value="1"/>
</dbReference>
<reference evidence="9" key="1">
    <citation type="submission" date="2002-06" db="EMBL/GenBank/DDBJ databases">
        <authorList>
            <person name="Liu C.L."/>
            <person name="Lee Y.K."/>
            <person name="Lee H.K."/>
        </authorList>
    </citation>
    <scope>NUCLEOTIDE SEQUENCE</scope>
</reference>
<dbReference type="PANTHER" id="PTHR42799:SF2">
    <property type="entry name" value="MITOCHONDRIAL PEPTIDE METHIONINE SULFOXIDE REDUCTASE"/>
    <property type="match status" value="1"/>
</dbReference>
<evidence type="ECO:0000256" key="6">
    <source>
        <dbReference type="ARBA" id="ARBA00047806"/>
    </source>
</evidence>
<proteinExistence type="evidence at transcript level"/>
<organism evidence="9">
    <name type="scientific">Griffithsia japonica</name>
    <name type="common">Red alga</name>
    <dbReference type="NCBI Taxonomy" id="83288"/>
    <lineage>
        <taxon>Eukaryota</taxon>
        <taxon>Rhodophyta</taxon>
        <taxon>Florideophyceae</taxon>
        <taxon>Rhodymeniophycidae</taxon>
        <taxon>Ceramiales</taxon>
        <taxon>Ceramiaceae</taxon>
        <taxon>Griffithsia</taxon>
    </lineage>
</organism>
<comment type="catalytic activity">
    <reaction evidence="7">
        <text>[thioredoxin]-disulfide + L-methionine + H2O = L-methionine (S)-S-oxide + [thioredoxin]-dithiol</text>
        <dbReference type="Rhea" id="RHEA:19993"/>
        <dbReference type="Rhea" id="RHEA-COMP:10698"/>
        <dbReference type="Rhea" id="RHEA-COMP:10700"/>
        <dbReference type="ChEBI" id="CHEBI:15377"/>
        <dbReference type="ChEBI" id="CHEBI:29950"/>
        <dbReference type="ChEBI" id="CHEBI:50058"/>
        <dbReference type="ChEBI" id="CHEBI:57844"/>
        <dbReference type="ChEBI" id="CHEBI:58772"/>
        <dbReference type="EC" id="1.8.4.11"/>
    </reaction>
</comment>
<dbReference type="InterPro" id="IPR050162">
    <property type="entry name" value="MsrA_MetSO_reductase"/>
</dbReference>
<dbReference type="EMBL" id="AY123063">
    <property type="protein sequence ID" value="AAM93935.1"/>
    <property type="molecule type" value="mRNA"/>
</dbReference>
<feature type="domain" description="Peptide methionine sulphoxide reductase MsrA" evidence="8">
    <location>
        <begin position="52"/>
        <end position="103"/>
    </location>
</feature>
<evidence type="ECO:0000313" key="9">
    <source>
        <dbReference type="EMBL" id="AAM93935.1"/>
    </source>
</evidence>
<sequence>HPHARASPRAMLNWLRHYFSSRTAFPAPDASHAVLGNPLRAPPGGWQPPLEEATFALGSFWDAESKFWEEPGVHTTTVGYMGGRTDDPDFRSVCSGQTGHAEASRSFVLNCSERARFHSGIVVEYL</sequence>
<dbReference type="Pfam" id="PF01625">
    <property type="entry name" value="PMSR"/>
    <property type="match status" value="1"/>
</dbReference>
<dbReference type="InterPro" id="IPR002569">
    <property type="entry name" value="Met_Sox_Rdtase_MsrA_dom"/>
</dbReference>
<protein>
    <recommendedName>
        <fullName evidence="2">peptide-methionine (S)-S-oxide reductase</fullName>
        <ecNumber evidence="2">1.8.4.11</ecNumber>
    </recommendedName>
    <alternativeName>
        <fullName evidence="5">Peptide-methionine (S)-S-oxide reductase</fullName>
    </alternativeName>
    <alternativeName>
        <fullName evidence="4">Protein-methionine-S-oxide reductase</fullName>
    </alternativeName>
</protein>
<dbReference type="EC" id="1.8.4.11" evidence="2"/>
<dbReference type="AlphaFoldDB" id="Q7XZ89"/>
<dbReference type="Gene3D" id="3.30.1060.10">
    <property type="entry name" value="Peptide methionine sulphoxide reductase MsrA"/>
    <property type="match status" value="1"/>
</dbReference>
<comment type="similarity">
    <text evidence="1">Belongs to the MsrA Met sulfoxide reductase family.</text>
</comment>
<comment type="catalytic activity">
    <reaction evidence="6">
        <text>L-methionyl-[protein] + [thioredoxin]-disulfide + H2O = L-methionyl-(S)-S-oxide-[protein] + [thioredoxin]-dithiol</text>
        <dbReference type="Rhea" id="RHEA:14217"/>
        <dbReference type="Rhea" id="RHEA-COMP:10698"/>
        <dbReference type="Rhea" id="RHEA-COMP:10700"/>
        <dbReference type="Rhea" id="RHEA-COMP:12313"/>
        <dbReference type="Rhea" id="RHEA-COMP:12315"/>
        <dbReference type="ChEBI" id="CHEBI:15377"/>
        <dbReference type="ChEBI" id="CHEBI:16044"/>
        <dbReference type="ChEBI" id="CHEBI:29950"/>
        <dbReference type="ChEBI" id="CHEBI:44120"/>
        <dbReference type="ChEBI" id="CHEBI:50058"/>
        <dbReference type="EC" id="1.8.4.11"/>
    </reaction>
</comment>
<accession>Q7XZ89</accession>
<keyword evidence="3" id="KW-0560">Oxidoreductase</keyword>
<feature type="non-terminal residue" evidence="9">
    <location>
        <position position="1"/>
    </location>
</feature>
<dbReference type="GO" id="GO:0034599">
    <property type="term" value="P:cellular response to oxidative stress"/>
    <property type="evidence" value="ECO:0007669"/>
    <property type="project" value="TreeGrafter"/>
</dbReference>
<dbReference type="GO" id="GO:0005737">
    <property type="term" value="C:cytoplasm"/>
    <property type="evidence" value="ECO:0007669"/>
    <property type="project" value="TreeGrafter"/>
</dbReference>
<name>Q7XZ89_GRIJA</name>
<evidence type="ECO:0000256" key="2">
    <source>
        <dbReference type="ARBA" id="ARBA00012502"/>
    </source>
</evidence>
<evidence type="ECO:0000256" key="5">
    <source>
        <dbReference type="ARBA" id="ARBA00030643"/>
    </source>
</evidence>
<evidence type="ECO:0000256" key="4">
    <source>
        <dbReference type="ARBA" id="ARBA00030273"/>
    </source>
</evidence>
<dbReference type="GO" id="GO:0008113">
    <property type="term" value="F:peptide-methionine (S)-S-oxide reductase activity"/>
    <property type="evidence" value="ECO:0007669"/>
    <property type="project" value="UniProtKB-EC"/>
</dbReference>
<evidence type="ECO:0000259" key="8">
    <source>
        <dbReference type="Pfam" id="PF01625"/>
    </source>
</evidence>
<dbReference type="SUPFAM" id="SSF55068">
    <property type="entry name" value="Peptide methionine sulfoxide reductase"/>
    <property type="match status" value="1"/>
</dbReference>
<evidence type="ECO:0000256" key="1">
    <source>
        <dbReference type="ARBA" id="ARBA00005591"/>
    </source>
</evidence>
<evidence type="ECO:0000256" key="3">
    <source>
        <dbReference type="ARBA" id="ARBA00023002"/>
    </source>
</evidence>
<evidence type="ECO:0000256" key="7">
    <source>
        <dbReference type="ARBA" id="ARBA00048782"/>
    </source>
</evidence>
<dbReference type="InterPro" id="IPR036509">
    <property type="entry name" value="Met_Sox_Rdtase_MsrA_sf"/>
</dbReference>